<feature type="coiled-coil region" evidence="1">
    <location>
        <begin position="45"/>
        <end position="72"/>
    </location>
</feature>
<keyword evidence="2" id="KW-1133">Transmembrane helix</keyword>
<evidence type="ECO:0000313" key="4">
    <source>
        <dbReference type="Proteomes" id="UP000202923"/>
    </source>
</evidence>
<sequence length="75" mass="8693">MTYDPLKPTNNPIMLIVGIVIGLLQLIWMVIRLPVDRKKGYDEMRDQLIARCVDAEVERDQLRVEVKSLKSELGR</sequence>
<protein>
    <submittedName>
        <fullName evidence="3">Uncharacterized protein</fullName>
    </submittedName>
</protein>
<accession>A0A1B2IDZ4</accession>
<dbReference type="RefSeq" id="YP_009278760.1">
    <property type="nucleotide sequence ID" value="NC_031010.1"/>
</dbReference>
<dbReference type="GeneID" id="29061999"/>
<dbReference type="Proteomes" id="UP000202923">
    <property type="component" value="Genome"/>
</dbReference>
<evidence type="ECO:0000256" key="2">
    <source>
        <dbReference type="SAM" id="Phobius"/>
    </source>
</evidence>
<evidence type="ECO:0000313" key="3">
    <source>
        <dbReference type="EMBL" id="ANZ49507.1"/>
    </source>
</evidence>
<dbReference type="EMBL" id="KX397369">
    <property type="protein sequence ID" value="ANZ49507.1"/>
    <property type="molecule type" value="Genomic_DNA"/>
</dbReference>
<feature type="transmembrane region" description="Helical" evidence="2">
    <location>
        <begin position="12"/>
        <end position="31"/>
    </location>
</feature>
<name>A0A1B2IDZ4_9CAUD</name>
<evidence type="ECO:0000256" key="1">
    <source>
        <dbReference type="SAM" id="Coils"/>
    </source>
</evidence>
<keyword evidence="1" id="KW-0175">Coiled coil</keyword>
<organism evidence="3 4">
    <name type="scientific">Erwinia phage vB_EamM_Kwan</name>
    <dbReference type="NCBI Taxonomy" id="1883374"/>
    <lineage>
        <taxon>Viruses</taxon>
        <taxon>Duplodnaviria</taxon>
        <taxon>Heunggongvirae</taxon>
        <taxon>Uroviricota</taxon>
        <taxon>Caudoviricetes</taxon>
        <taxon>Chimalliviridae</taxon>
        <taxon>Wellingtonvirus</taxon>
        <taxon>Wellingtonvirus wellington</taxon>
    </lineage>
</organism>
<proteinExistence type="predicted"/>
<keyword evidence="2" id="KW-0472">Membrane</keyword>
<gene>
    <name evidence="3" type="ORF">KWAN_155</name>
</gene>
<reference evidence="3 4" key="1">
    <citation type="submission" date="2016-06" db="EMBL/GenBank/DDBJ databases">
        <authorList>
            <person name="Kjaerup R.B."/>
            <person name="Dalgaard T.S."/>
            <person name="Juul-Madsen H.R."/>
        </authorList>
    </citation>
    <scope>NUCLEOTIDE SEQUENCE [LARGE SCALE GENOMIC DNA]</scope>
</reference>
<keyword evidence="2" id="KW-0812">Transmembrane</keyword>
<dbReference type="KEGG" id="vg:29061999"/>